<reference evidence="2 3" key="1">
    <citation type="journal article" date="2023" name="Plants (Basel)">
        <title>Bridging the Gap: Combining Genomics and Transcriptomics Approaches to Understand Stylosanthes scabra, an Orphan Legume from the Brazilian Caatinga.</title>
        <authorList>
            <person name="Ferreira-Neto J.R.C."/>
            <person name="da Silva M.D."/>
            <person name="Binneck E."/>
            <person name="de Melo N.F."/>
            <person name="da Silva R.H."/>
            <person name="de Melo A.L.T.M."/>
            <person name="Pandolfi V."/>
            <person name="Bustamante F.O."/>
            <person name="Brasileiro-Vidal A.C."/>
            <person name="Benko-Iseppon A.M."/>
        </authorList>
    </citation>
    <scope>NUCLEOTIDE SEQUENCE [LARGE SCALE GENOMIC DNA]</scope>
    <source>
        <tissue evidence="2">Leaves</tissue>
    </source>
</reference>
<feature type="compositionally biased region" description="Polar residues" evidence="1">
    <location>
        <begin position="38"/>
        <end position="60"/>
    </location>
</feature>
<dbReference type="EMBL" id="JASCZI010061817">
    <property type="protein sequence ID" value="MED6139567.1"/>
    <property type="molecule type" value="Genomic_DNA"/>
</dbReference>
<organism evidence="2 3">
    <name type="scientific">Stylosanthes scabra</name>
    <dbReference type="NCBI Taxonomy" id="79078"/>
    <lineage>
        <taxon>Eukaryota</taxon>
        <taxon>Viridiplantae</taxon>
        <taxon>Streptophyta</taxon>
        <taxon>Embryophyta</taxon>
        <taxon>Tracheophyta</taxon>
        <taxon>Spermatophyta</taxon>
        <taxon>Magnoliopsida</taxon>
        <taxon>eudicotyledons</taxon>
        <taxon>Gunneridae</taxon>
        <taxon>Pentapetalae</taxon>
        <taxon>rosids</taxon>
        <taxon>fabids</taxon>
        <taxon>Fabales</taxon>
        <taxon>Fabaceae</taxon>
        <taxon>Papilionoideae</taxon>
        <taxon>50 kb inversion clade</taxon>
        <taxon>dalbergioids sensu lato</taxon>
        <taxon>Dalbergieae</taxon>
        <taxon>Pterocarpus clade</taxon>
        <taxon>Stylosanthes</taxon>
    </lineage>
</organism>
<evidence type="ECO:0000313" key="3">
    <source>
        <dbReference type="Proteomes" id="UP001341840"/>
    </source>
</evidence>
<feature type="region of interest" description="Disordered" evidence="1">
    <location>
        <begin position="1"/>
        <end position="25"/>
    </location>
</feature>
<accession>A0ABU6SSY5</accession>
<name>A0ABU6SSY5_9FABA</name>
<gene>
    <name evidence="2" type="ORF">PIB30_085052</name>
</gene>
<evidence type="ECO:0000256" key="1">
    <source>
        <dbReference type="SAM" id="MobiDB-lite"/>
    </source>
</evidence>
<evidence type="ECO:0000313" key="2">
    <source>
        <dbReference type="EMBL" id="MED6139567.1"/>
    </source>
</evidence>
<keyword evidence="3" id="KW-1185">Reference proteome</keyword>
<comment type="caution">
    <text evidence="2">The sequence shown here is derived from an EMBL/GenBank/DDBJ whole genome shotgun (WGS) entry which is preliminary data.</text>
</comment>
<protein>
    <submittedName>
        <fullName evidence="2">Uncharacterized protein</fullName>
    </submittedName>
</protein>
<dbReference type="Proteomes" id="UP001341840">
    <property type="component" value="Unassembled WGS sequence"/>
</dbReference>
<proteinExistence type="predicted"/>
<feature type="region of interest" description="Disordered" evidence="1">
    <location>
        <begin position="37"/>
        <end position="82"/>
    </location>
</feature>
<sequence length="116" mass="12486">MHLNSMARNGPSPLAKGKAKAYGPPTRAFPRLAALRSQPATNRQPETPVTLTINAPTSTLPPKKRPIQRAAGEGTLKAASRSFHRRSQRIAAIGCTFFQPTKNQEAITINSGSEPE</sequence>